<dbReference type="GO" id="GO:0008483">
    <property type="term" value="F:transaminase activity"/>
    <property type="evidence" value="ECO:0007669"/>
    <property type="project" value="UniProtKB-KW"/>
</dbReference>
<proteinExistence type="inferred from homology"/>
<name>A0ABV3RP64_9RHOB</name>
<dbReference type="PANTHER" id="PTHR46577">
    <property type="entry name" value="HTH-TYPE TRANSCRIPTIONAL REGULATORY PROTEIN GABR"/>
    <property type="match status" value="1"/>
</dbReference>
<dbReference type="Gene3D" id="3.90.1150.10">
    <property type="entry name" value="Aspartate Aminotransferase, domain 1"/>
    <property type="match status" value="1"/>
</dbReference>
<dbReference type="InterPro" id="IPR015424">
    <property type="entry name" value="PyrdxlP-dep_Trfase"/>
</dbReference>
<accession>A0ABV3RP64</accession>
<dbReference type="EMBL" id="JBFNXX010000010">
    <property type="protein sequence ID" value="MEW9920765.1"/>
    <property type="molecule type" value="Genomic_DNA"/>
</dbReference>
<dbReference type="PANTHER" id="PTHR46577:SF1">
    <property type="entry name" value="HTH-TYPE TRANSCRIPTIONAL REGULATORY PROTEIN GABR"/>
    <property type="match status" value="1"/>
</dbReference>
<dbReference type="CDD" id="cd00609">
    <property type="entry name" value="AAT_like"/>
    <property type="match status" value="1"/>
</dbReference>
<evidence type="ECO:0000256" key="4">
    <source>
        <dbReference type="ARBA" id="ARBA00023125"/>
    </source>
</evidence>
<dbReference type="Gene3D" id="3.40.640.10">
    <property type="entry name" value="Type I PLP-dependent aspartate aminotransferase-like (Major domain)"/>
    <property type="match status" value="1"/>
</dbReference>
<evidence type="ECO:0000313" key="7">
    <source>
        <dbReference type="EMBL" id="MEW9920765.1"/>
    </source>
</evidence>
<dbReference type="SUPFAM" id="SSF53383">
    <property type="entry name" value="PLP-dependent transferases"/>
    <property type="match status" value="1"/>
</dbReference>
<keyword evidence="7" id="KW-0032">Aminotransferase</keyword>
<sequence>MDTIWSPDAVDGAKPKYKAVVTMIRDQIAAGGLKIGEKLPPVRELAWQLKITPGTVARAYTVLTDSGVLQAEVGRGTFVADPKEVLEDNTPSVPLNLIEIDSVRHNSAGAGQTMNFFSPHLPNGGQAELIRHLLGEIAQDPPSGVMHYPSRRTATAAREAMVHWLKGSPIGRIDESDIVLSHGGQNAILLVFQTILRGRRPTIFVEELAYPGFRRAAELVRADVVAVPCDSDGIVPEALAEAAERHPEAQLICTSPEVHSPTCGFTPMERRHALVEVARRADLQILEDDCYRMGQAVGEGYRLLAPERGWYVTSLSKSITPALRIGCAIGPRGMSAALHRSAEHGFFGLATPMIDLTAALLAHPQLPQIMERSREGVEKYVKIAVNALGRFDLRWRKDVPFLWLLLPQGWRASAFCQAAEKQGIQIRAAEEFAGRDAQSPHAVRIAINGAVSLSRFEQAMACLRDLLDSPPEQISV</sequence>
<dbReference type="RefSeq" id="WP_367878467.1">
    <property type="nucleotide sequence ID" value="NZ_JBFNXX010000010.1"/>
</dbReference>
<keyword evidence="3" id="KW-0805">Transcription regulation</keyword>
<dbReference type="InterPro" id="IPR015421">
    <property type="entry name" value="PyrdxlP-dep_Trfase_major"/>
</dbReference>
<reference evidence="7 8" key="1">
    <citation type="submission" date="2024-07" db="EMBL/GenBank/DDBJ databases">
        <title>Marimonas sp.nov., isolated from tidal-flat sediment.</title>
        <authorList>
            <person name="Jayan J.N."/>
            <person name="Lee S.S."/>
        </authorList>
    </citation>
    <scope>NUCLEOTIDE SEQUENCE [LARGE SCALE GENOMIC DNA]</scope>
    <source>
        <strain evidence="7 8">MJW-29</strain>
    </source>
</reference>
<dbReference type="InterPro" id="IPR036388">
    <property type="entry name" value="WH-like_DNA-bd_sf"/>
</dbReference>
<evidence type="ECO:0000256" key="5">
    <source>
        <dbReference type="ARBA" id="ARBA00023163"/>
    </source>
</evidence>
<dbReference type="Gene3D" id="1.10.10.10">
    <property type="entry name" value="Winged helix-like DNA-binding domain superfamily/Winged helix DNA-binding domain"/>
    <property type="match status" value="1"/>
</dbReference>
<dbReference type="InterPro" id="IPR015422">
    <property type="entry name" value="PyrdxlP-dep_Trfase_small"/>
</dbReference>
<feature type="domain" description="HTH gntR-type" evidence="6">
    <location>
        <begin position="14"/>
        <end position="82"/>
    </location>
</feature>
<gene>
    <name evidence="7" type="ORF">AB2B41_14210</name>
</gene>
<dbReference type="PROSITE" id="PS50949">
    <property type="entry name" value="HTH_GNTR"/>
    <property type="match status" value="1"/>
</dbReference>
<keyword evidence="2" id="KW-0663">Pyridoxal phosphate</keyword>
<dbReference type="SMART" id="SM00345">
    <property type="entry name" value="HTH_GNTR"/>
    <property type="match status" value="1"/>
</dbReference>
<dbReference type="InterPro" id="IPR036390">
    <property type="entry name" value="WH_DNA-bd_sf"/>
</dbReference>
<dbReference type="InterPro" id="IPR000524">
    <property type="entry name" value="Tscrpt_reg_HTH_GntR"/>
</dbReference>
<dbReference type="InterPro" id="IPR051446">
    <property type="entry name" value="HTH_trans_reg/aminotransferase"/>
</dbReference>
<dbReference type="InterPro" id="IPR004839">
    <property type="entry name" value="Aminotransferase_I/II_large"/>
</dbReference>
<evidence type="ECO:0000259" key="6">
    <source>
        <dbReference type="PROSITE" id="PS50949"/>
    </source>
</evidence>
<evidence type="ECO:0000256" key="2">
    <source>
        <dbReference type="ARBA" id="ARBA00022898"/>
    </source>
</evidence>
<protein>
    <submittedName>
        <fullName evidence="7">PLP-dependent aminotransferase family protein</fullName>
    </submittedName>
</protein>
<keyword evidence="8" id="KW-1185">Reference proteome</keyword>
<comment type="caution">
    <text evidence="7">The sequence shown here is derived from an EMBL/GenBank/DDBJ whole genome shotgun (WGS) entry which is preliminary data.</text>
</comment>
<evidence type="ECO:0000256" key="3">
    <source>
        <dbReference type="ARBA" id="ARBA00023015"/>
    </source>
</evidence>
<dbReference type="Pfam" id="PF00392">
    <property type="entry name" value="GntR"/>
    <property type="match status" value="1"/>
</dbReference>
<keyword evidence="7" id="KW-0808">Transferase</keyword>
<dbReference type="Pfam" id="PF00155">
    <property type="entry name" value="Aminotran_1_2"/>
    <property type="match status" value="1"/>
</dbReference>
<comment type="similarity">
    <text evidence="1">In the C-terminal section; belongs to the class-I pyridoxal-phosphate-dependent aminotransferase family.</text>
</comment>
<evidence type="ECO:0000313" key="8">
    <source>
        <dbReference type="Proteomes" id="UP001556098"/>
    </source>
</evidence>
<dbReference type="Proteomes" id="UP001556098">
    <property type="component" value="Unassembled WGS sequence"/>
</dbReference>
<organism evidence="7 8">
    <name type="scientific">Sulfitobacter sediminis</name>
    <dbReference type="NCBI Taxonomy" id="3234186"/>
    <lineage>
        <taxon>Bacteria</taxon>
        <taxon>Pseudomonadati</taxon>
        <taxon>Pseudomonadota</taxon>
        <taxon>Alphaproteobacteria</taxon>
        <taxon>Rhodobacterales</taxon>
        <taxon>Roseobacteraceae</taxon>
        <taxon>Sulfitobacter</taxon>
    </lineage>
</organism>
<evidence type="ECO:0000256" key="1">
    <source>
        <dbReference type="ARBA" id="ARBA00005384"/>
    </source>
</evidence>
<dbReference type="CDD" id="cd07377">
    <property type="entry name" value="WHTH_GntR"/>
    <property type="match status" value="1"/>
</dbReference>
<dbReference type="SUPFAM" id="SSF46785">
    <property type="entry name" value="Winged helix' DNA-binding domain"/>
    <property type="match status" value="1"/>
</dbReference>
<keyword evidence="4" id="KW-0238">DNA-binding</keyword>
<keyword evidence="5" id="KW-0804">Transcription</keyword>